<feature type="transmembrane region" description="Helical" evidence="6">
    <location>
        <begin position="158"/>
        <end position="176"/>
    </location>
</feature>
<dbReference type="GO" id="GO:0005886">
    <property type="term" value="C:plasma membrane"/>
    <property type="evidence" value="ECO:0007669"/>
    <property type="project" value="UniProtKB-SubCell"/>
</dbReference>
<dbReference type="PATRIC" id="fig|1203610.3.peg.3525"/>
<gene>
    <name evidence="7" type="ORF">HMPREF1536_03458</name>
</gene>
<evidence type="ECO:0000256" key="5">
    <source>
        <dbReference type="ARBA" id="ARBA00023136"/>
    </source>
</evidence>
<feature type="transmembrane region" description="Helical" evidence="6">
    <location>
        <begin position="51"/>
        <end position="72"/>
    </location>
</feature>
<feature type="transmembrane region" description="Helical" evidence="6">
    <location>
        <begin position="369"/>
        <end position="386"/>
    </location>
</feature>
<comment type="caution">
    <text evidence="7">The sequence shown here is derived from an EMBL/GenBank/DDBJ whole genome shotgun (WGS) entry which is preliminary data.</text>
</comment>
<comment type="subcellular location">
    <subcellularLocation>
        <location evidence="1">Cell membrane</location>
        <topology evidence="1">Multi-pass membrane protein</topology>
    </subcellularLocation>
</comment>
<evidence type="ECO:0008006" key="9">
    <source>
        <dbReference type="Google" id="ProtNLM"/>
    </source>
</evidence>
<organism evidence="7 8">
    <name type="scientific">Parabacteroides gordonii MS-1 = DSM 23371</name>
    <dbReference type="NCBI Taxonomy" id="1203610"/>
    <lineage>
        <taxon>Bacteria</taxon>
        <taxon>Pseudomonadati</taxon>
        <taxon>Bacteroidota</taxon>
        <taxon>Bacteroidia</taxon>
        <taxon>Bacteroidales</taxon>
        <taxon>Tannerellaceae</taxon>
        <taxon>Parabacteroides</taxon>
    </lineage>
</organism>
<dbReference type="Pfam" id="PF01943">
    <property type="entry name" value="Polysacc_synt"/>
    <property type="match status" value="1"/>
</dbReference>
<feature type="transmembrane region" description="Helical" evidence="6">
    <location>
        <begin position="335"/>
        <end position="357"/>
    </location>
</feature>
<evidence type="ECO:0000313" key="8">
    <source>
        <dbReference type="Proteomes" id="UP000033035"/>
    </source>
</evidence>
<evidence type="ECO:0000256" key="1">
    <source>
        <dbReference type="ARBA" id="ARBA00004651"/>
    </source>
</evidence>
<feature type="transmembrane region" description="Helical" evidence="6">
    <location>
        <begin position="126"/>
        <end position="146"/>
    </location>
</feature>
<keyword evidence="4 6" id="KW-1133">Transmembrane helix</keyword>
<feature type="transmembrane region" description="Helical" evidence="6">
    <location>
        <begin position="182"/>
        <end position="204"/>
    </location>
</feature>
<keyword evidence="3 6" id="KW-0812">Transmembrane</keyword>
<evidence type="ECO:0000256" key="6">
    <source>
        <dbReference type="SAM" id="Phobius"/>
    </source>
</evidence>
<dbReference type="PANTHER" id="PTHR30250:SF11">
    <property type="entry name" value="O-ANTIGEN TRANSPORTER-RELATED"/>
    <property type="match status" value="1"/>
</dbReference>
<keyword evidence="2" id="KW-1003">Cell membrane</keyword>
<dbReference type="PANTHER" id="PTHR30250">
    <property type="entry name" value="PST FAMILY PREDICTED COLANIC ACID TRANSPORTER"/>
    <property type="match status" value="1"/>
</dbReference>
<protein>
    <recommendedName>
        <fullName evidence="9">Polysaccharide biosynthesis protein C-terminal domain-containing protein</fullName>
    </recommendedName>
</protein>
<keyword evidence="8" id="KW-1185">Reference proteome</keyword>
<dbReference type="RefSeq" id="WP_081693310.1">
    <property type="nucleotide sequence ID" value="NZ_KQ033919.1"/>
</dbReference>
<evidence type="ECO:0000256" key="3">
    <source>
        <dbReference type="ARBA" id="ARBA00022692"/>
    </source>
</evidence>
<name>A0A0F5JA18_9BACT</name>
<feature type="transmembrane region" description="Helical" evidence="6">
    <location>
        <begin position="21"/>
        <end position="39"/>
    </location>
</feature>
<dbReference type="STRING" id="1203610.HMPREF1536_03458"/>
<dbReference type="HOGENOM" id="CLU_022017_0_2_10"/>
<feature type="transmembrane region" description="Helical" evidence="6">
    <location>
        <begin position="392"/>
        <end position="411"/>
    </location>
</feature>
<feature type="transmembrane region" description="Helical" evidence="6">
    <location>
        <begin position="302"/>
        <end position="323"/>
    </location>
</feature>
<dbReference type="Proteomes" id="UP000033035">
    <property type="component" value="Unassembled WGS sequence"/>
</dbReference>
<evidence type="ECO:0000313" key="7">
    <source>
        <dbReference type="EMBL" id="KKB54538.1"/>
    </source>
</evidence>
<accession>A0A0F5JA18</accession>
<feature type="transmembrane region" description="Helical" evidence="6">
    <location>
        <begin position="93"/>
        <end position="114"/>
    </location>
</feature>
<evidence type="ECO:0000256" key="2">
    <source>
        <dbReference type="ARBA" id="ARBA00022475"/>
    </source>
</evidence>
<evidence type="ECO:0000256" key="4">
    <source>
        <dbReference type="ARBA" id="ARBA00022989"/>
    </source>
</evidence>
<reference evidence="7 8" key="1">
    <citation type="submission" date="2013-04" db="EMBL/GenBank/DDBJ databases">
        <title>The Genome Sequence of Parabacteroides gordonii DSM 23371.</title>
        <authorList>
            <consortium name="The Broad Institute Genomics Platform"/>
            <person name="Earl A."/>
            <person name="Ward D."/>
            <person name="Feldgarden M."/>
            <person name="Gevers D."/>
            <person name="Martens E."/>
            <person name="Sakamoto M."/>
            <person name="Benno Y."/>
            <person name="Suzuki N."/>
            <person name="Matsunaga N."/>
            <person name="Koshihara K."/>
            <person name="Seki M."/>
            <person name="Komiya H."/>
            <person name="Walker B."/>
            <person name="Young S."/>
            <person name="Zeng Q."/>
            <person name="Gargeya S."/>
            <person name="Fitzgerald M."/>
            <person name="Haas B."/>
            <person name="Abouelleil A."/>
            <person name="Allen A.W."/>
            <person name="Alvarado L."/>
            <person name="Arachchi H.M."/>
            <person name="Berlin A.M."/>
            <person name="Chapman S.B."/>
            <person name="Gainer-Dewar J."/>
            <person name="Goldberg J."/>
            <person name="Griggs A."/>
            <person name="Gujja S."/>
            <person name="Hansen M."/>
            <person name="Howarth C."/>
            <person name="Imamovic A."/>
            <person name="Ireland A."/>
            <person name="Larimer J."/>
            <person name="McCowan C."/>
            <person name="Murphy C."/>
            <person name="Pearson M."/>
            <person name="Poon T.W."/>
            <person name="Priest M."/>
            <person name="Roberts A."/>
            <person name="Saif S."/>
            <person name="Shea T."/>
            <person name="Sisk P."/>
            <person name="Sykes S."/>
            <person name="Wortman J."/>
            <person name="Nusbaum C."/>
            <person name="Birren B."/>
        </authorList>
    </citation>
    <scope>NUCLEOTIDE SEQUENCE [LARGE SCALE GENOMIC DNA]</scope>
    <source>
        <strain evidence="7 8">MS-1</strain>
    </source>
</reference>
<proteinExistence type="predicted"/>
<keyword evidence="5 6" id="KW-0472">Membrane</keyword>
<dbReference type="InterPro" id="IPR050833">
    <property type="entry name" value="Poly_Biosynth_Transport"/>
</dbReference>
<sequence length="419" mass="47684">MITPTRAKNIINNHKTVIINYCFMTIIKFVNSFFYLLVYPFLIRKLGADSYGLFVFASSITTYFQTFISFGFDFPAVKIISIQPDNREMKSSIVSSVLTAKIYLAVVSVIVFILLITHFDFFRKDWIIYLLCYSNIITTILLPVWYFQGMQKMKSVTFAQVVTKIISLPFIFLFVTAPSDTWIVALIISASGCISGLYTLYLLIKKEKLIIRWQPFSVIRKLFKDSIPFFFSSSASIIKQQFTIFIIGISFSMSDVAIYDLANKLVAVPMNFIAQINNALFPKVIKEYSKTYIKKIINMEGLLSLLIIIGLAIFGKLVIRIFAGADMLEAYPLMLILSIILPCWLLVGCFINFVYVPLGLYSYVTKSQVSALVIFMTVCLAGVYFIKDIGIIAFAVSLSGTFELIYNYYIIKKNKLLTK</sequence>
<dbReference type="AlphaFoldDB" id="A0A0F5JA18"/>
<dbReference type="EMBL" id="AQHW01000016">
    <property type="protein sequence ID" value="KKB54538.1"/>
    <property type="molecule type" value="Genomic_DNA"/>
</dbReference>
<dbReference type="InterPro" id="IPR002797">
    <property type="entry name" value="Polysacc_synth"/>
</dbReference>